<keyword evidence="2" id="KW-0255">Endonuclease</keyword>
<dbReference type="Gene3D" id="1.10.30.50">
    <property type="match status" value="1"/>
</dbReference>
<evidence type="ECO:0000313" key="3">
    <source>
        <dbReference type="Proteomes" id="UP000244338"/>
    </source>
</evidence>
<dbReference type="InterPro" id="IPR047693">
    <property type="entry name" value="RNA-guided_IscB-like"/>
</dbReference>
<protein>
    <submittedName>
        <fullName evidence="2">HNH endonuclease</fullName>
    </submittedName>
</protein>
<accession>A0A2R6XXJ9</accession>
<organism evidence="2 3">
    <name type="scientific">Candidatus Carbonibacillus altaicus</name>
    <dbReference type="NCBI Taxonomy" id="2163959"/>
    <lineage>
        <taxon>Bacteria</taxon>
        <taxon>Bacillati</taxon>
        <taxon>Bacillota</taxon>
        <taxon>Bacilli</taxon>
        <taxon>Bacillales</taxon>
        <taxon>Candidatus Carbonibacillus</taxon>
    </lineage>
</organism>
<evidence type="ECO:0000313" key="2">
    <source>
        <dbReference type="EMBL" id="PTQ55145.1"/>
    </source>
</evidence>
<comment type="caution">
    <text evidence="2">The sequence shown here is derived from an EMBL/GenBank/DDBJ whole genome shotgun (WGS) entry which is preliminary data.</text>
</comment>
<name>A0A2R6XXJ9_9BACL</name>
<dbReference type="GO" id="GO:0004519">
    <property type="term" value="F:endonuclease activity"/>
    <property type="evidence" value="ECO:0007669"/>
    <property type="project" value="UniProtKB-KW"/>
</dbReference>
<dbReference type="Proteomes" id="UP000244338">
    <property type="component" value="Unassembled WGS sequence"/>
</dbReference>
<dbReference type="SMART" id="SM00507">
    <property type="entry name" value="HNHc"/>
    <property type="match status" value="1"/>
</dbReference>
<dbReference type="CDD" id="cd00085">
    <property type="entry name" value="HNHc"/>
    <property type="match status" value="1"/>
</dbReference>
<sequence>MVFVLDKHKQPLMPCSEKRARLLLRRGRAVVHKLAPFTIRLKDRTVGQSEVQPLQVKLDPGSKISGVAVLRGDEVVFLGEIHHRTDIKDRLEKRRMIRRNRRNRKTRYRKPRFLNRRPEKCAGCGRNAKHGSRYCRKCGQQPKDNGYRETRLPPSLRARVDQVMNASRKIRVPIGGISMELIRFDMQKLENPEISGVEYQHGTLWGYEVKEYLLQKFGHRCAYCLGESGDPVLEVEHVVPRSRGGTDRVSNLAIACRTCNEEKDNLMPNEWLGTLQRSKRKLDQVRADNLPKVLGQLKAPLRDAAAVNTTRWALYRRLLSLCIPEEVGSGGRTKWNRERMELPKEHYWDAACVGESTPERFWNIPAWVQVWEAKGRGNRQVCRTDKHGFPIRHLSRQKRHYGFQTGDMVVAEIPRGKYAGKWRGRVTVRASGTFDVFVRAVRAVQGVNHKYCRVLQRGDGWAYEQTRTAIAVPPHA</sequence>
<evidence type="ECO:0000259" key="1">
    <source>
        <dbReference type="SMART" id="SM00507"/>
    </source>
</evidence>
<dbReference type="PANTHER" id="PTHR33877">
    <property type="entry name" value="SLL1193 PROTEIN"/>
    <property type="match status" value="1"/>
</dbReference>
<keyword evidence="2" id="KW-0540">Nuclease</keyword>
<proteinExistence type="predicted"/>
<gene>
    <name evidence="2" type="ORF">BSOLF_0106</name>
</gene>
<dbReference type="Pfam" id="PF14279">
    <property type="entry name" value="HNH_5"/>
    <property type="match status" value="1"/>
</dbReference>
<dbReference type="Pfam" id="PF14239">
    <property type="entry name" value="RRXRR"/>
    <property type="match status" value="2"/>
</dbReference>
<dbReference type="InterPro" id="IPR029471">
    <property type="entry name" value="HNH_5"/>
</dbReference>
<dbReference type="NCBIfam" id="NF040563">
    <property type="entry name" value="guided_IscB"/>
    <property type="match status" value="1"/>
</dbReference>
<dbReference type="EMBL" id="PEBX01000181">
    <property type="protein sequence ID" value="PTQ55145.1"/>
    <property type="molecule type" value="Genomic_DNA"/>
</dbReference>
<dbReference type="AlphaFoldDB" id="A0A2R6XXJ9"/>
<dbReference type="InterPro" id="IPR052892">
    <property type="entry name" value="NA-targeting_endonuclease"/>
</dbReference>
<reference evidence="3" key="1">
    <citation type="journal article" date="2018" name="Sci. Rep.">
        <title>Lignite coal burning seam in the remote Altai Mountains harbors a hydrogen-driven thermophilic microbial community.</title>
        <authorList>
            <person name="Kadnikov V.V."/>
            <person name="Mardanov A.V."/>
            <person name="Ivasenko D.A."/>
            <person name="Antsiferov D.V."/>
            <person name="Beletsky A.V."/>
            <person name="Karnachuk O.V."/>
            <person name="Ravin N.V."/>
        </authorList>
    </citation>
    <scope>NUCLEOTIDE SEQUENCE [LARGE SCALE GENOMIC DNA]</scope>
</reference>
<feature type="domain" description="HNH nuclease" evidence="1">
    <location>
        <begin position="208"/>
        <end position="261"/>
    </location>
</feature>
<dbReference type="InterPro" id="IPR003615">
    <property type="entry name" value="HNH_nuc"/>
</dbReference>
<dbReference type="PANTHER" id="PTHR33877:SF2">
    <property type="entry name" value="OS07G0170200 PROTEIN"/>
    <property type="match status" value="1"/>
</dbReference>
<dbReference type="InterPro" id="IPR025938">
    <property type="entry name" value="RRXRR_dom"/>
</dbReference>
<keyword evidence="2" id="KW-0378">Hydrolase</keyword>